<feature type="region of interest" description="Disordered" evidence="1">
    <location>
        <begin position="178"/>
        <end position="201"/>
    </location>
</feature>
<accession>A0A7R8X3V6</accession>
<protein>
    <submittedName>
        <fullName evidence="2">Uncharacterized protein</fullName>
    </submittedName>
</protein>
<dbReference type="EMBL" id="CAJPEV010000446">
    <property type="protein sequence ID" value="CAG0885393.1"/>
    <property type="molecule type" value="Genomic_DNA"/>
</dbReference>
<evidence type="ECO:0000256" key="1">
    <source>
        <dbReference type="SAM" id="MobiDB-lite"/>
    </source>
</evidence>
<evidence type="ECO:0000313" key="2">
    <source>
        <dbReference type="EMBL" id="CAD7243536.1"/>
    </source>
</evidence>
<organism evidence="2">
    <name type="scientific">Darwinula stevensoni</name>
    <dbReference type="NCBI Taxonomy" id="69355"/>
    <lineage>
        <taxon>Eukaryota</taxon>
        <taxon>Metazoa</taxon>
        <taxon>Ecdysozoa</taxon>
        <taxon>Arthropoda</taxon>
        <taxon>Crustacea</taxon>
        <taxon>Oligostraca</taxon>
        <taxon>Ostracoda</taxon>
        <taxon>Podocopa</taxon>
        <taxon>Podocopida</taxon>
        <taxon>Darwinulocopina</taxon>
        <taxon>Darwinuloidea</taxon>
        <taxon>Darwinulidae</taxon>
        <taxon>Darwinula</taxon>
    </lineage>
</organism>
<keyword evidence="3" id="KW-1185">Reference proteome</keyword>
<reference evidence="2" key="1">
    <citation type="submission" date="2020-11" db="EMBL/GenBank/DDBJ databases">
        <authorList>
            <person name="Tran Van P."/>
        </authorList>
    </citation>
    <scope>NUCLEOTIDE SEQUENCE</scope>
</reference>
<name>A0A7R8X3V6_9CRUS</name>
<sequence length="682" mass="77714">MMCEHLTFRDKWVFFSTEKKNVFLMVGENKKDKNGKRLKVKGGRMEYPAIQAANLHPTFDHIELAFEGTQRSVVVSRGRITGSNKITSAIVKEYLQTRRLEDLVKAINRFIGVVGTEQRVAFINKEHYKRHACGTTAASQHSGECSQDSPFTLTISPPSPLEVTSIVAATSESSVRYNSLKRTETEGNNSQPGRKRKTSLSSWNRTSLEACYRGNHEIPMALLERSHSAARTFSTESKNLLKEKLIAEGEDRGSQLPIVVASSPNADIFNVSYIHAYKYEVIAGQHIVQARKEIRQEKGKGKDTCTCAIYWGLTETGKRTLALQNAKLQGVPYDALDVLEKYEELRENMENETEIQAAYGDILKDKKKHQVLKNIFHMGSEAVKEFLTIARELERKKPGSVDKRLYHLRHLGNPYITTNDFMENLRILKQERDIKKFGDKLSELIQKKTLIRSFARIAGVEEEEVFQRFSQQVTDESLKPFMSIKKKHETADEWKSYVELCISGEAIQRDAGDVEKYLLGLHAHQGRCEAEKNIPTAFCVDDIKHAAEIRDSLRRQELKTDVAILHKTECEGELFKHQHTYVVIGARHRIALPTSVLTRKEFLESFQKPNCWLLSNIRDLRKGELPPQMKLVTLVDLKFESQGSSGDTETSIELLPGIELETQTEYGTAMSQKHYFKETDEL</sequence>
<dbReference type="AlphaFoldDB" id="A0A7R8X3V6"/>
<gene>
    <name evidence="2" type="ORF">DSTB1V02_LOCUS3453</name>
</gene>
<dbReference type="EMBL" id="LR899963">
    <property type="protein sequence ID" value="CAD7243536.1"/>
    <property type="molecule type" value="Genomic_DNA"/>
</dbReference>
<evidence type="ECO:0000313" key="3">
    <source>
        <dbReference type="Proteomes" id="UP000677054"/>
    </source>
</evidence>
<proteinExistence type="predicted"/>
<dbReference type="Proteomes" id="UP000677054">
    <property type="component" value="Unassembled WGS sequence"/>
</dbReference>